<dbReference type="Proteomes" id="UP000664169">
    <property type="component" value="Unassembled WGS sequence"/>
</dbReference>
<feature type="region of interest" description="Disordered" evidence="1">
    <location>
        <begin position="114"/>
        <end position="163"/>
    </location>
</feature>
<evidence type="ECO:0000313" key="3">
    <source>
        <dbReference type="Proteomes" id="UP000664169"/>
    </source>
</evidence>
<protein>
    <submittedName>
        <fullName evidence="2">Uncharacterized protein</fullName>
    </submittedName>
</protein>
<sequence>MRSGITYAALLTAATASAADYAENLAARDHVAEYLADLVARSNLDAFPEASDEYLVGRDYDEEYYLDNLMARDDGAQFSDEDMLYARHPDAEPILGLNHIGKWMGQAAGAVSGGYKSRSNGKNGKYAKNQGGYNQNQGAPMQNQGGSYGSYGGGDAGGDMMTRRSADDDEALEELFYVREAEPEPEFEYYDQYLPYRRSADQIDFQDELFYAREAEAEPEPVLGLNHVSKWTGQAAGSMVGGFKSRSGGKSGGKADKYGSGYSKYKRRSAEEDMSYEDELYIREAEPILGLNTVGKWMGQAAGSVAGGFRSKSAGKNKDKSGKKDKGGGGYGGGDMGGGGYGQGSLI</sequence>
<accession>A0A8H3EZ54</accession>
<proteinExistence type="predicted"/>
<name>A0A8H3EZ54_9LECA</name>
<comment type="caution">
    <text evidence="2">The sequence shown here is derived from an EMBL/GenBank/DDBJ whole genome shotgun (WGS) entry which is preliminary data.</text>
</comment>
<gene>
    <name evidence="2" type="ORF">GOMPHAMPRED_008191</name>
</gene>
<evidence type="ECO:0000256" key="1">
    <source>
        <dbReference type="SAM" id="MobiDB-lite"/>
    </source>
</evidence>
<feature type="compositionally biased region" description="Polar residues" evidence="1">
    <location>
        <begin position="131"/>
        <end position="144"/>
    </location>
</feature>
<feature type="region of interest" description="Disordered" evidence="1">
    <location>
        <begin position="308"/>
        <end position="347"/>
    </location>
</feature>
<organism evidence="2 3">
    <name type="scientific">Gomphillus americanus</name>
    <dbReference type="NCBI Taxonomy" id="1940652"/>
    <lineage>
        <taxon>Eukaryota</taxon>
        <taxon>Fungi</taxon>
        <taxon>Dikarya</taxon>
        <taxon>Ascomycota</taxon>
        <taxon>Pezizomycotina</taxon>
        <taxon>Lecanoromycetes</taxon>
        <taxon>OSLEUM clade</taxon>
        <taxon>Ostropomycetidae</taxon>
        <taxon>Ostropales</taxon>
        <taxon>Graphidaceae</taxon>
        <taxon>Gomphilloideae</taxon>
        <taxon>Gomphillus</taxon>
    </lineage>
</organism>
<feature type="compositionally biased region" description="Gly residues" evidence="1">
    <location>
        <begin position="146"/>
        <end position="157"/>
    </location>
</feature>
<evidence type="ECO:0000313" key="2">
    <source>
        <dbReference type="EMBL" id="CAF9914553.1"/>
    </source>
</evidence>
<feature type="compositionally biased region" description="Basic and acidic residues" evidence="1">
    <location>
        <begin position="316"/>
        <end position="327"/>
    </location>
</feature>
<reference evidence="2" key="1">
    <citation type="submission" date="2021-03" db="EMBL/GenBank/DDBJ databases">
        <authorList>
            <person name="Tagirdzhanova G."/>
        </authorList>
    </citation>
    <scope>NUCLEOTIDE SEQUENCE</scope>
</reference>
<dbReference type="EMBL" id="CAJPDQ010000009">
    <property type="protein sequence ID" value="CAF9914553.1"/>
    <property type="molecule type" value="Genomic_DNA"/>
</dbReference>
<keyword evidence="3" id="KW-1185">Reference proteome</keyword>
<dbReference type="AlphaFoldDB" id="A0A8H3EZ54"/>
<feature type="compositionally biased region" description="Gly residues" evidence="1">
    <location>
        <begin position="328"/>
        <end position="347"/>
    </location>
</feature>